<dbReference type="InterPro" id="IPR052270">
    <property type="entry name" value="CACF_protein"/>
</dbReference>
<gene>
    <name evidence="3" type="primary">Ccdc191</name>
    <name evidence="3" type="ORF">SETKIR_R02072</name>
</gene>
<comment type="caution">
    <text evidence="3">The sequence shown here is derived from an EMBL/GenBank/DDBJ whole genome shotgun (WGS) entry which is preliminary data.</text>
</comment>
<keyword evidence="1" id="KW-0175">Coiled coil</keyword>
<dbReference type="PANTHER" id="PTHR22028">
    <property type="entry name" value="SFI1 SPINDLE BODY DOMAIN-CONTAINING PROTEIN-RELATED"/>
    <property type="match status" value="1"/>
</dbReference>
<feature type="coiled-coil region" evidence="1">
    <location>
        <begin position="348"/>
        <end position="418"/>
    </location>
</feature>
<keyword evidence="4" id="KW-1185">Reference proteome</keyword>
<feature type="region of interest" description="Disordered" evidence="2">
    <location>
        <begin position="263"/>
        <end position="286"/>
    </location>
</feature>
<dbReference type="PANTHER" id="PTHR22028:SF5">
    <property type="entry name" value="COILED-COIL DOMAIN-CONTAINING PROTEIN 191"/>
    <property type="match status" value="1"/>
</dbReference>
<accession>A0A7L0QD88</accession>
<evidence type="ECO:0000313" key="4">
    <source>
        <dbReference type="Proteomes" id="UP000550059"/>
    </source>
</evidence>
<feature type="region of interest" description="Disordered" evidence="2">
    <location>
        <begin position="590"/>
        <end position="636"/>
    </location>
</feature>
<sequence length="896" mass="106296">TPRTSRSVSWLRCGAAPVRVYSRQPGSASAPRVDRASEYAVSEAFSLQKSRCPQRPWGPVTSLETAERLQVHREACEEAQELLSNWMKSQLELSSEEEEVDCVLQEEPSAAPPKYEHFDDLCSYLECEMESSSVQKYLQHLLQSEAVNCGIAKHLRLEEIKEKNKLADSQIIMELRHKQVKQNRIRHQKALELQRQEESLKKAVLSEARLQAQEDNRRKALQAKKEEEEIQREIVKLRKEMAEKKYTVAKVWRMEGKRQEKTQKLSMQQVAAVSPPLKREEQGEEKQRKTQELLRRIHTSKQRCLQRHFSAWLKVILEHRIKMGKARALADWRCQLKALQAWRNYTWAQKVEQETEQLEVHLQDQNRKTLLAVEHNQRRLLRCYFLAWQRWSRAETEKRELQMKREQTKRKMQQLLEAISLGTGGDRPLEVNKPGTAEVNHRQDLQQDKVNLSHVVLPIGIAVLLKSTYFMQDQSCWDIVHTTHFCRNPKFAWEITIKHAALSAQDQPVYRNQTATVLQHFQSPSPKTCPAYGSRFEHRHAFQQRVIEEQRQQLQKQQELICKLQENQKLSRDKEEGAQAMAVTQIFNSSVSQSMEKKESRCKNTTPLSPPDSYGPENTRAAMQGRRPSSWLTSPHPILKGMEERAIQRAEQKKKIEEAKQQKAEEKLAQLKAEEEARQRKEAEEKEAQREKRREERRQQKLKELEKQRRLEKEQQLQKKARNHYEKVLLRKLGVVPWKRLREQAKENLVVAQRHHSLGLQRKCLMTWLQDAQQSLKEKMSRAEDFYSHMLLRWGFRNWLKYKDYLTVQEERASTFRTVCLMRKCFWAWFDHTMGEKRALWERLNIAAEHNNRRITLKAFKAWRQYPLLMKKEREREERRNQLRRRVAEILPNFQT</sequence>
<evidence type="ECO:0000256" key="1">
    <source>
        <dbReference type="SAM" id="Coils"/>
    </source>
</evidence>
<protein>
    <submittedName>
        <fullName evidence="3">CC191 protein</fullName>
    </submittedName>
</protein>
<evidence type="ECO:0000313" key="3">
    <source>
        <dbReference type="EMBL" id="NXL15312.1"/>
    </source>
</evidence>
<proteinExistence type="predicted"/>
<evidence type="ECO:0000256" key="2">
    <source>
        <dbReference type="SAM" id="MobiDB-lite"/>
    </source>
</evidence>
<feature type="coiled-coil region" evidence="1">
    <location>
        <begin position="540"/>
        <end position="567"/>
    </location>
</feature>
<dbReference type="EMBL" id="VXAS01004344">
    <property type="protein sequence ID" value="NXL15312.1"/>
    <property type="molecule type" value="Genomic_DNA"/>
</dbReference>
<dbReference type="Proteomes" id="UP000550059">
    <property type="component" value="Unassembled WGS sequence"/>
</dbReference>
<feature type="compositionally biased region" description="Basic and acidic residues" evidence="2">
    <location>
        <begin position="277"/>
        <end position="286"/>
    </location>
</feature>
<feature type="coiled-coil region" evidence="1">
    <location>
        <begin position="193"/>
        <end position="247"/>
    </location>
</feature>
<organism evidence="3 4">
    <name type="scientific">Setophaga kirtlandii</name>
    <name type="common">Kirtland's warbler</name>
    <name type="synonym">Dendroica kirtlandii</name>
    <dbReference type="NCBI Taxonomy" id="298831"/>
    <lineage>
        <taxon>Eukaryota</taxon>
        <taxon>Metazoa</taxon>
        <taxon>Chordata</taxon>
        <taxon>Craniata</taxon>
        <taxon>Vertebrata</taxon>
        <taxon>Euteleostomi</taxon>
        <taxon>Archelosauria</taxon>
        <taxon>Archosauria</taxon>
        <taxon>Dinosauria</taxon>
        <taxon>Saurischia</taxon>
        <taxon>Theropoda</taxon>
        <taxon>Coelurosauria</taxon>
        <taxon>Aves</taxon>
        <taxon>Neognathae</taxon>
        <taxon>Neoaves</taxon>
        <taxon>Telluraves</taxon>
        <taxon>Australaves</taxon>
        <taxon>Passeriformes</taxon>
        <taxon>Passeroidea</taxon>
        <taxon>Parulidae</taxon>
        <taxon>Setophaga</taxon>
    </lineage>
</organism>
<feature type="region of interest" description="Disordered" evidence="2">
    <location>
        <begin position="672"/>
        <end position="718"/>
    </location>
</feature>
<name>A0A7L0QD88_SETKR</name>
<dbReference type="AlphaFoldDB" id="A0A7L0QD88"/>
<reference evidence="3 4" key="1">
    <citation type="submission" date="2019-09" db="EMBL/GenBank/DDBJ databases">
        <title>Bird 10,000 Genomes (B10K) Project - Family phase.</title>
        <authorList>
            <person name="Zhang G."/>
        </authorList>
    </citation>
    <scope>NUCLEOTIDE SEQUENCE [LARGE SCALE GENOMIC DNA]</scope>
    <source>
        <strain evidence="3">B10K-DU-001-45</strain>
        <tissue evidence="3">Muscle</tissue>
    </source>
</reference>
<feature type="non-terminal residue" evidence="3">
    <location>
        <position position="896"/>
    </location>
</feature>
<feature type="non-terminal residue" evidence="3">
    <location>
        <position position="1"/>
    </location>
</feature>